<dbReference type="Pfam" id="PF00291">
    <property type="entry name" value="PALP"/>
    <property type="match status" value="1"/>
</dbReference>
<comment type="caution">
    <text evidence="7">The sequence shown here is derived from an EMBL/GenBank/DDBJ whole genome shotgun (WGS) entry which is preliminary data.</text>
</comment>
<evidence type="ECO:0000313" key="7">
    <source>
        <dbReference type="EMBL" id="MXN18717.1"/>
    </source>
</evidence>
<dbReference type="NCBIfam" id="TIGR01275">
    <property type="entry name" value="ACC_deam_rel"/>
    <property type="match status" value="1"/>
</dbReference>
<comment type="cofactor">
    <cofactor evidence="1">
        <name>pyridoxal 5'-phosphate</name>
        <dbReference type="ChEBI" id="CHEBI:597326"/>
    </cofactor>
</comment>
<keyword evidence="8" id="KW-1185">Reference proteome</keyword>
<gene>
    <name evidence="7" type="ORF">GR170_12780</name>
</gene>
<sequence length="325" mass="33287">MKDQTTKEQQDRVLLAQLPTPLERLGRLSEVLGAEIWMKRDDLTGFAAGGNKVRKLEYLMHAALAAGADTVLTSGALQSNHARQTAAAAARLGLKSVLVLAEAVPNRSAAYGRGGNLVLDRLVGADIRRVPAGQDAAPVITRTIAALEAEGRKVFVIPVGGSNVTGALGYARAAQELEGQASALGLRPDRIITASGSAGTQAGLVLGTAIPVLGISVSSSAGELSAKVAGLIAEAVQSHGFGDASGRAVQVDDSQVGPGYGQPTAEMIEAVTLLAQLEGIFLDPVYSGKAMAGLIAMARAGQLPGTTVFLHTGGSPALFAYDEIF</sequence>
<dbReference type="InterPro" id="IPR005966">
    <property type="entry name" value="D-Cys_desShydrase"/>
</dbReference>
<dbReference type="PANTHER" id="PTHR43780:SF2">
    <property type="entry name" value="1-AMINOCYCLOPROPANE-1-CARBOXYLATE DEAMINASE-RELATED"/>
    <property type="match status" value="1"/>
</dbReference>
<dbReference type="Gene3D" id="3.40.50.1100">
    <property type="match status" value="2"/>
</dbReference>
<reference evidence="7 8" key="1">
    <citation type="submission" date="2019-12" db="EMBL/GenBank/DDBJ databases">
        <authorList>
            <person name="Li M."/>
        </authorList>
    </citation>
    <scope>NUCLEOTIDE SEQUENCE [LARGE SCALE GENOMIC DNA]</scope>
    <source>
        <strain evidence="7 8">GBMRC 2024</strain>
    </source>
</reference>
<feature type="modified residue" description="N6-(pyridoxal phosphate)lysine" evidence="5">
    <location>
        <position position="52"/>
    </location>
</feature>
<evidence type="ECO:0000256" key="2">
    <source>
        <dbReference type="ARBA" id="ARBA00008639"/>
    </source>
</evidence>
<dbReference type="GO" id="GO:0019148">
    <property type="term" value="F:D-cysteine desulfhydrase activity"/>
    <property type="evidence" value="ECO:0007669"/>
    <property type="project" value="TreeGrafter"/>
</dbReference>
<evidence type="ECO:0000256" key="4">
    <source>
        <dbReference type="PIRSR" id="PIRSR006278-1"/>
    </source>
</evidence>
<dbReference type="RefSeq" id="WP_160894847.1">
    <property type="nucleotide sequence ID" value="NZ_WUMU01000015.1"/>
</dbReference>
<organism evidence="7 8">
    <name type="scientific">Pseudooceanicola albus</name>
    <dbReference type="NCBI Taxonomy" id="2692189"/>
    <lineage>
        <taxon>Bacteria</taxon>
        <taxon>Pseudomonadati</taxon>
        <taxon>Pseudomonadota</taxon>
        <taxon>Alphaproteobacteria</taxon>
        <taxon>Rhodobacterales</taxon>
        <taxon>Paracoccaceae</taxon>
        <taxon>Pseudooceanicola</taxon>
    </lineage>
</organism>
<keyword evidence="3 5" id="KW-0663">Pyridoxal phosphate</keyword>
<dbReference type="SUPFAM" id="SSF53686">
    <property type="entry name" value="Tryptophan synthase beta subunit-like PLP-dependent enzymes"/>
    <property type="match status" value="1"/>
</dbReference>
<feature type="domain" description="Tryptophan synthase beta chain-like PALP" evidence="6">
    <location>
        <begin position="15"/>
        <end position="313"/>
    </location>
</feature>
<evidence type="ECO:0000256" key="1">
    <source>
        <dbReference type="ARBA" id="ARBA00001933"/>
    </source>
</evidence>
<comment type="similarity">
    <text evidence="2">Belongs to the ACC deaminase/D-cysteine desulfhydrase family.</text>
</comment>
<proteinExistence type="inferred from homology"/>
<evidence type="ECO:0000259" key="6">
    <source>
        <dbReference type="Pfam" id="PF00291"/>
    </source>
</evidence>
<name>A0A6L7G5B9_9RHOB</name>
<dbReference type="AlphaFoldDB" id="A0A6L7G5B9"/>
<feature type="active site" description="Nucleophile" evidence="4">
    <location>
        <position position="79"/>
    </location>
</feature>
<dbReference type="InterPro" id="IPR036052">
    <property type="entry name" value="TrpB-like_PALP_sf"/>
</dbReference>
<dbReference type="InterPro" id="IPR027278">
    <property type="entry name" value="ACCD_DCysDesulf"/>
</dbReference>
<accession>A0A6L7G5B9</accession>
<evidence type="ECO:0000313" key="8">
    <source>
        <dbReference type="Proteomes" id="UP000477911"/>
    </source>
</evidence>
<evidence type="ECO:0000256" key="3">
    <source>
        <dbReference type="ARBA" id="ARBA00022898"/>
    </source>
</evidence>
<evidence type="ECO:0000256" key="5">
    <source>
        <dbReference type="PIRSR" id="PIRSR006278-2"/>
    </source>
</evidence>
<dbReference type="InterPro" id="IPR001926">
    <property type="entry name" value="TrpB-like_PALP"/>
</dbReference>
<dbReference type="PIRSF" id="PIRSF006278">
    <property type="entry name" value="ACCD_DCysDesulf"/>
    <property type="match status" value="1"/>
</dbReference>
<dbReference type="EMBL" id="WUMU01000015">
    <property type="protein sequence ID" value="MXN18717.1"/>
    <property type="molecule type" value="Genomic_DNA"/>
</dbReference>
<dbReference type="Proteomes" id="UP000477911">
    <property type="component" value="Unassembled WGS sequence"/>
</dbReference>
<dbReference type="PANTHER" id="PTHR43780">
    <property type="entry name" value="1-AMINOCYCLOPROPANE-1-CARBOXYLATE DEAMINASE-RELATED"/>
    <property type="match status" value="1"/>
</dbReference>
<protein>
    <submittedName>
        <fullName evidence="7">Pyridoxal-phosphate dependent enzyme</fullName>
    </submittedName>
</protein>